<organism evidence="3 4">
    <name type="scientific">Halosimplex litoreum</name>
    <dbReference type="NCBI Taxonomy" id="1198301"/>
    <lineage>
        <taxon>Archaea</taxon>
        <taxon>Methanobacteriati</taxon>
        <taxon>Methanobacteriota</taxon>
        <taxon>Stenosarchaea group</taxon>
        <taxon>Halobacteria</taxon>
        <taxon>Halobacteriales</taxon>
        <taxon>Haloarculaceae</taxon>
        <taxon>Halosimplex</taxon>
    </lineage>
</organism>
<dbReference type="InterPro" id="IPR058775">
    <property type="entry name" value="DUF8054_M"/>
</dbReference>
<reference evidence="3 4" key="1">
    <citation type="submission" date="2020-12" db="EMBL/GenBank/DDBJ databases">
        <title>Halosimplex halophilum sp. nov. and Halosimplex salinum sp. nov., two new members of the genus Halosimplex.</title>
        <authorList>
            <person name="Cui H.L."/>
        </authorList>
    </citation>
    <scope>NUCLEOTIDE SEQUENCE [LARGE SCALE GENOMIC DNA]</scope>
    <source>
        <strain evidence="3 4">YGH94</strain>
    </source>
</reference>
<dbReference type="Proteomes" id="UP000595001">
    <property type="component" value="Chromosome"/>
</dbReference>
<gene>
    <name evidence="3" type="ORF">I7X12_13320</name>
</gene>
<dbReference type="Pfam" id="PF26238">
    <property type="entry name" value="DUF8054_M"/>
    <property type="match status" value="1"/>
</dbReference>
<dbReference type="KEGG" id="hlt:I7X12_13320"/>
<evidence type="ECO:0000259" key="2">
    <source>
        <dbReference type="Pfam" id="PF26238"/>
    </source>
</evidence>
<dbReference type="RefSeq" id="WP_198060552.1">
    <property type="nucleotide sequence ID" value="NZ_CP065856.1"/>
</dbReference>
<feature type="domain" description="DUF8054" evidence="2">
    <location>
        <begin position="54"/>
        <end position="153"/>
    </location>
</feature>
<dbReference type="AlphaFoldDB" id="A0A7T3FW07"/>
<feature type="compositionally biased region" description="Low complexity" evidence="1">
    <location>
        <begin position="26"/>
        <end position="41"/>
    </location>
</feature>
<evidence type="ECO:0000313" key="3">
    <source>
        <dbReference type="EMBL" id="QPV61727.1"/>
    </source>
</evidence>
<dbReference type="GeneID" id="60589491"/>
<protein>
    <recommendedName>
        <fullName evidence="2">DUF8054 domain-containing protein</fullName>
    </recommendedName>
</protein>
<dbReference type="OrthoDB" id="205972at2157"/>
<evidence type="ECO:0000313" key="4">
    <source>
        <dbReference type="Proteomes" id="UP000595001"/>
    </source>
</evidence>
<feature type="region of interest" description="Disordered" evidence="1">
    <location>
        <begin position="1"/>
        <end position="41"/>
    </location>
</feature>
<name>A0A7T3FW07_9EURY</name>
<dbReference type="EMBL" id="CP065856">
    <property type="protein sequence ID" value="QPV61727.1"/>
    <property type="molecule type" value="Genomic_DNA"/>
</dbReference>
<evidence type="ECO:0000256" key="1">
    <source>
        <dbReference type="SAM" id="MobiDB-lite"/>
    </source>
</evidence>
<proteinExistence type="predicted"/>
<keyword evidence="4" id="KW-1185">Reference proteome</keyword>
<accession>A0A7T3FW07</accession>
<sequence>MRRPRWSDRSNGVRAAPADSTSGAAGTNDPGADDPTPATLADATTADGEAVLADLVGAGIVDATGDDTRLTADFEGRWRAEIERLRARSTEDLTVATLAVAPTATATESVTESDRTFVVLSDGSGEPAGEVWLRRPVAVAETAAALALAEVTDLEAGPRAVAAHGLSVFLEDCPVCDRALETRKAGGCCGPPRTDAEGHPLRALVCPDCRTQFVAFE</sequence>